<sequence>MSTAAEQLSQKCVYRFCLGSVDTPLTGVDTVLQTLRQNEEEKVISVDTSPRFQRSQLTGLLGSVDTGSSSVDTRPSSQKTYLAVLDSVSTLPEVVLTLVCLPREPLMPVWDSVSTHSEVVSTHFG</sequence>
<comment type="caution">
    <text evidence="1">The sequence shown here is derived from an EMBL/GenBank/DDBJ whole genome shotgun (WGS) entry which is preliminary data.</text>
</comment>
<evidence type="ECO:0000313" key="2">
    <source>
        <dbReference type="Proteomes" id="UP000652761"/>
    </source>
</evidence>
<keyword evidence="2" id="KW-1185">Reference proteome</keyword>
<name>A0A843WYZ5_COLES</name>
<reference evidence="1" key="1">
    <citation type="submission" date="2017-07" db="EMBL/GenBank/DDBJ databases">
        <title>Taro Niue Genome Assembly and Annotation.</title>
        <authorList>
            <person name="Atibalentja N."/>
            <person name="Keating K."/>
            <person name="Fields C.J."/>
        </authorList>
    </citation>
    <scope>NUCLEOTIDE SEQUENCE</scope>
    <source>
        <strain evidence="1">Niue_2</strain>
        <tissue evidence="1">Leaf</tissue>
    </source>
</reference>
<feature type="non-terminal residue" evidence="1">
    <location>
        <position position="125"/>
    </location>
</feature>
<organism evidence="1 2">
    <name type="scientific">Colocasia esculenta</name>
    <name type="common">Wild taro</name>
    <name type="synonym">Arum esculentum</name>
    <dbReference type="NCBI Taxonomy" id="4460"/>
    <lineage>
        <taxon>Eukaryota</taxon>
        <taxon>Viridiplantae</taxon>
        <taxon>Streptophyta</taxon>
        <taxon>Embryophyta</taxon>
        <taxon>Tracheophyta</taxon>
        <taxon>Spermatophyta</taxon>
        <taxon>Magnoliopsida</taxon>
        <taxon>Liliopsida</taxon>
        <taxon>Araceae</taxon>
        <taxon>Aroideae</taxon>
        <taxon>Colocasieae</taxon>
        <taxon>Colocasia</taxon>
    </lineage>
</organism>
<gene>
    <name evidence="1" type="ORF">Taro_044799</name>
</gene>
<dbReference type="AlphaFoldDB" id="A0A843WYZ5"/>
<dbReference type="EMBL" id="NMUH01005136">
    <property type="protein sequence ID" value="MQM11888.1"/>
    <property type="molecule type" value="Genomic_DNA"/>
</dbReference>
<protein>
    <submittedName>
        <fullName evidence="1">Uncharacterized protein</fullName>
    </submittedName>
</protein>
<dbReference type="Proteomes" id="UP000652761">
    <property type="component" value="Unassembled WGS sequence"/>
</dbReference>
<proteinExistence type="predicted"/>
<evidence type="ECO:0000313" key="1">
    <source>
        <dbReference type="EMBL" id="MQM11888.1"/>
    </source>
</evidence>
<accession>A0A843WYZ5</accession>